<accession>A0A9J5XWI0</accession>
<feature type="compositionally biased region" description="Polar residues" evidence="1">
    <location>
        <begin position="44"/>
        <end position="55"/>
    </location>
</feature>
<dbReference type="Proteomes" id="UP000824120">
    <property type="component" value="Chromosome 8"/>
</dbReference>
<keyword evidence="3" id="KW-1185">Reference proteome</keyword>
<organism evidence="2 3">
    <name type="scientific">Solanum commersonii</name>
    <name type="common">Commerson's wild potato</name>
    <name type="synonym">Commerson's nightshade</name>
    <dbReference type="NCBI Taxonomy" id="4109"/>
    <lineage>
        <taxon>Eukaryota</taxon>
        <taxon>Viridiplantae</taxon>
        <taxon>Streptophyta</taxon>
        <taxon>Embryophyta</taxon>
        <taxon>Tracheophyta</taxon>
        <taxon>Spermatophyta</taxon>
        <taxon>Magnoliopsida</taxon>
        <taxon>eudicotyledons</taxon>
        <taxon>Gunneridae</taxon>
        <taxon>Pentapetalae</taxon>
        <taxon>asterids</taxon>
        <taxon>lamiids</taxon>
        <taxon>Solanales</taxon>
        <taxon>Solanaceae</taxon>
        <taxon>Solanoideae</taxon>
        <taxon>Solaneae</taxon>
        <taxon>Solanum</taxon>
    </lineage>
</organism>
<dbReference type="EMBL" id="JACXVP010000008">
    <property type="protein sequence ID" value="KAG5591568.1"/>
    <property type="molecule type" value="Genomic_DNA"/>
</dbReference>
<reference evidence="2 3" key="1">
    <citation type="submission" date="2020-09" db="EMBL/GenBank/DDBJ databases">
        <title>De no assembly of potato wild relative species, Solanum commersonii.</title>
        <authorList>
            <person name="Cho K."/>
        </authorList>
    </citation>
    <scope>NUCLEOTIDE SEQUENCE [LARGE SCALE GENOMIC DNA]</scope>
    <source>
        <strain evidence="2">LZ3.2</strain>
        <tissue evidence="2">Leaf</tissue>
    </source>
</reference>
<evidence type="ECO:0000313" key="2">
    <source>
        <dbReference type="EMBL" id="KAG5591568.1"/>
    </source>
</evidence>
<gene>
    <name evidence="2" type="ORF">H5410_042082</name>
</gene>
<feature type="region of interest" description="Disordered" evidence="1">
    <location>
        <begin position="43"/>
        <end position="65"/>
    </location>
</feature>
<evidence type="ECO:0000313" key="3">
    <source>
        <dbReference type="Proteomes" id="UP000824120"/>
    </source>
</evidence>
<protein>
    <submittedName>
        <fullName evidence="2">Uncharacterized protein</fullName>
    </submittedName>
</protein>
<comment type="caution">
    <text evidence="2">The sequence shown here is derived from an EMBL/GenBank/DDBJ whole genome shotgun (WGS) entry which is preliminary data.</text>
</comment>
<sequence>MAIEGDVIAASTTNVRLKGGKKNCKGKKHQKGSEEMLLDPTLSEVLTSHPPSTTEASDDDRGDKNINSIASARHALNVHVRKLKKNNQFHS</sequence>
<proteinExistence type="predicted"/>
<evidence type="ECO:0000256" key="1">
    <source>
        <dbReference type="SAM" id="MobiDB-lite"/>
    </source>
</evidence>
<dbReference type="AlphaFoldDB" id="A0A9J5XWI0"/>
<name>A0A9J5XWI0_SOLCO</name>